<dbReference type="InterPro" id="IPR006009">
    <property type="entry name" value="GlcNAc_MurG"/>
</dbReference>
<feature type="domain" description="Glycosyltransferase family 28 N-terminal" evidence="11">
    <location>
        <begin position="9"/>
        <end position="145"/>
    </location>
</feature>
<keyword evidence="5 10" id="KW-0133">Cell shape</keyword>
<evidence type="ECO:0000256" key="7">
    <source>
        <dbReference type="ARBA" id="ARBA00023136"/>
    </source>
</evidence>
<evidence type="ECO:0000256" key="6">
    <source>
        <dbReference type="ARBA" id="ARBA00022984"/>
    </source>
</evidence>
<evidence type="ECO:0000259" key="12">
    <source>
        <dbReference type="Pfam" id="PF04101"/>
    </source>
</evidence>
<evidence type="ECO:0000256" key="5">
    <source>
        <dbReference type="ARBA" id="ARBA00022960"/>
    </source>
</evidence>
<evidence type="ECO:0000259" key="11">
    <source>
        <dbReference type="Pfam" id="PF03033"/>
    </source>
</evidence>
<keyword evidence="9 10" id="KW-0961">Cell wall biogenesis/degradation</keyword>
<evidence type="ECO:0000256" key="10">
    <source>
        <dbReference type="HAMAP-Rule" id="MF_00033"/>
    </source>
</evidence>
<evidence type="ECO:0000256" key="3">
    <source>
        <dbReference type="ARBA" id="ARBA00022676"/>
    </source>
</evidence>
<dbReference type="GO" id="GO:0008360">
    <property type="term" value="P:regulation of cell shape"/>
    <property type="evidence" value="ECO:0007669"/>
    <property type="project" value="UniProtKB-KW"/>
</dbReference>
<dbReference type="CDD" id="cd03785">
    <property type="entry name" value="GT28_MurG"/>
    <property type="match status" value="1"/>
</dbReference>
<evidence type="ECO:0000313" key="13">
    <source>
        <dbReference type="EMBL" id="OQX12607.1"/>
    </source>
</evidence>
<keyword evidence="3 10" id="KW-0328">Glycosyltransferase</keyword>
<organism evidence="13 14">
    <name type="scientific">Thiothrix lacustris</name>
    <dbReference type="NCBI Taxonomy" id="525917"/>
    <lineage>
        <taxon>Bacteria</taxon>
        <taxon>Pseudomonadati</taxon>
        <taxon>Pseudomonadota</taxon>
        <taxon>Gammaproteobacteria</taxon>
        <taxon>Thiotrichales</taxon>
        <taxon>Thiotrichaceae</taxon>
        <taxon>Thiothrix</taxon>
    </lineage>
</organism>
<dbReference type="GO" id="GO:0005975">
    <property type="term" value="P:carbohydrate metabolic process"/>
    <property type="evidence" value="ECO:0007669"/>
    <property type="project" value="InterPro"/>
</dbReference>
<comment type="similarity">
    <text evidence="10">Belongs to the glycosyltransferase 28 family. MurG subfamily.</text>
</comment>
<feature type="domain" description="Glycosyl transferase family 28 C-terminal" evidence="12">
    <location>
        <begin position="190"/>
        <end position="350"/>
    </location>
</feature>
<dbReference type="EC" id="2.4.1.227" evidence="10"/>
<keyword evidence="7 10" id="KW-0472">Membrane</keyword>
<accession>A0A1Y1QS60</accession>
<feature type="binding site" evidence="10">
    <location>
        <position position="128"/>
    </location>
    <ligand>
        <name>UDP-N-acetyl-alpha-D-glucosamine</name>
        <dbReference type="ChEBI" id="CHEBI:57705"/>
    </ligand>
</feature>
<dbReference type="EMBL" id="MTEJ01000062">
    <property type="protein sequence ID" value="OQX12607.1"/>
    <property type="molecule type" value="Genomic_DNA"/>
</dbReference>
<feature type="binding site" evidence="10">
    <location>
        <position position="250"/>
    </location>
    <ligand>
        <name>UDP-N-acetyl-alpha-D-glucosamine</name>
        <dbReference type="ChEBI" id="CHEBI:57705"/>
    </ligand>
</feature>
<dbReference type="GO" id="GO:0005886">
    <property type="term" value="C:plasma membrane"/>
    <property type="evidence" value="ECO:0007669"/>
    <property type="project" value="UniProtKB-SubCell"/>
</dbReference>
<dbReference type="AlphaFoldDB" id="A0A1Y1QS60"/>
<dbReference type="GO" id="GO:0050511">
    <property type="term" value="F:undecaprenyldiphospho-muramoylpentapeptide beta-N-acetylglucosaminyltransferase activity"/>
    <property type="evidence" value="ECO:0007669"/>
    <property type="project" value="UniProtKB-UniRule"/>
</dbReference>
<dbReference type="PANTHER" id="PTHR21015">
    <property type="entry name" value="UDP-N-ACETYLGLUCOSAMINE--N-ACETYLMURAMYL-(PENTAPEPTIDE) PYROPHOSPHORYL-UNDECAPRENOL N-ACETYLGLUCOSAMINE TRANSFERASE 1"/>
    <property type="match status" value="1"/>
</dbReference>
<keyword evidence="4 10" id="KW-0808">Transferase</keyword>
<evidence type="ECO:0000256" key="9">
    <source>
        <dbReference type="ARBA" id="ARBA00023316"/>
    </source>
</evidence>
<comment type="caution">
    <text evidence="13">The sequence shown here is derived from an EMBL/GenBank/DDBJ whole genome shotgun (WGS) entry which is preliminary data.</text>
</comment>
<dbReference type="GO" id="GO:0071555">
    <property type="term" value="P:cell wall organization"/>
    <property type="evidence" value="ECO:0007669"/>
    <property type="project" value="UniProtKB-KW"/>
</dbReference>
<dbReference type="Proteomes" id="UP000192491">
    <property type="component" value="Unassembled WGS sequence"/>
</dbReference>
<evidence type="ECO:0000256" key="2">
    <source>
        <dbReference type="ARBA" id="ARBA00022618"/>
    </source>
</evidence>
<dbReference type="NCBIfam" id="TIGR01133">
    <property type="entry name" value="murG"/>
    <property type="match status" value="1"/>
</dbReference>
<dbReference type="InterPro" id="IPR004276">
    <property type="entry name" value="GlycoTrans_28_N"/>
</dbReference>
<sequence length="378" mass="39792">MASKQQRPIMITAGGTGGHVYPGLAVARALIAQGIPVVWMGTRKGLEARVIPEAGIEMAWLDVSALRGKGLRALLLAPVNLVRALWQALQIVRTHQPAAVLGMGGFVAGPGGLMAALLGKPLVIHEQNAVAGLTNKLLSRVSRRVLEGFPGTFAASPKVMATGNPVRLDIASLPAPLERLVDRDDEPVHVLVVGGSLGAQALNQMVPQALAQLAVATRPMVRHQAGVKNIDDARSQYAAAGVEAEVMPFIEDMAEAYAWADLVICRAGALTIAELAAAGVAAVLVPYPHAVDDHQTANGNYLAENGAALLIQQRDLTPEKLAGVLKTLCTDRVRLRQMSIASRTLAKPHATAQVAAICAAYAGYDFDNSARQQQGQQQ</sequence>
<comment type="function">
    <text evidence="10">Cell wall formation. Catalyzes the transfer of a GlcNAc subunit on undecaprenyl-pyrophosphoryl-MurNAc-pentapeptide (lipid intermediate I) to form undecaprenyl-pyrophosphoryl-MurNAc-(pentapeptide)GlcNAc (lipid intermediate II).</text>
</comment>
<dbReference type="GO" id="GO:0051301">
    <property type="term" value="P:cell division"/>
    <property type="evidence" value="ECO:0007669"/>
    <property type="project" value="UniProtKB-KW"/>
</dbReference>
<keyword evidence="6 10" id="KW-0573">Peptidoglycan synthesis</keyword>
<comment type="caution">
    <text evidence="10">Lacks conserved residue(s) required for the propagation of feature annotation.</text>
</comment>
<protein>
    <recommendedName>
        <fullName evidence="10">UDP-N-acetylglucosamine--N-acetylmuramyl-(pentapeptide) pyrophosphoryl-undecaprenol N-acetylglucosamine transferase</fullName>
        <ecNumber evidence="10">2.4.1.227</ecNumber>
    </recommendedName>
    <alternativeName>
        <fullName evidence="10">Undecaprenyl-PP-MurNAc-pentapeptide-UDPGlcNAc GlcNAc transferase</fullName>
    </alternativeName>
</protein>
<comment type="subcellular location">
    <subcellularLocation>
        <location evidence="10">Cell membrane</location>
        <topology evidence="10">Peripheral membrane protein</topology>
        <orientation evidence="10">Cytoplasmic side</orientation>
    </subcellularLocation>
</comment>
<dbReference type="Gene3D" id="3.40.50.2000">
    <property type="entry name" value="Glycogen Phosphorylase B"/>
    <property type="match status" value="2"/>
</dbReference>
<feature type="binding site" evidence="10">
    <location>
        <begin position="16"/>
        <end position="18"/>
    </location>
    <ligand>
        <name>UDP-N-acetyl-alpha-D-glucosamine</name>
        <dbReference type="ChEBI" id="CHEBI:57705"/>
    </ligand>
</feature>
<keyword evidence="1 10" id="KW-1003">Cell membrane</keyword>
<keyword evidence="2 10" id="KW-0132">Cell division</keyword>
<feature type="binding site" evidence="10">
    <location>
        <position position="295"/>
    </location>
    <ligand>
        <name>UDP-N-acetyl-alpha-D-glucosamine</name>
        <dbReference type="ChEBI" id="CHEBI:57705"/>
    </ligand>
</feature>
<evidence type="ECO:0000313" key="14">
    <source>
        <dbReference type="Proteomes" id="UP000192491"/>
    </source>
</evidence>
<proteinExistence type="inferred from homology"/>
<name>A0A1Y1QS60_9GAMM</name>
<dbReference type="PANTHER" id="PTHR21015:SF22">
    <property type="entry name" value="GLYCOSYLTRANSFERASE"/>
    <property type="match status" value="1"/>
</dbReference>
<dbReference type="UniPathway" id="UPA00219"/>
<dbReference type="SUPFAM" id="SSF53756">
    <property type="entry name" value="UDP-Glycosyltransferase/glycogen phosphorylase"/>
    <property type="match status" value="1"/>
</dbReference>
<keyword evidence="8 10" id="KW-0131">Cell cycle</keyword>
<feature type="binding site" evidence="10">
    <location>
        <position position="196"/>
    </location>
    <ligand>
        <name>UDP-N-acetyl-alpha-D-glucosamine</name>
        <dbReference type="ChEBI" id="CHEBI:57705"/>
    </ligand>
</feature>
<feature type="binding site" evidence="10">
    <location>
        <position position="167"/>
    </location>
    <ligand>
        <name>UDP-N-acetyl-alpha-D-glucosamine</name>
        <dbReference type="ChEBI" id="CHEBI:57705"/>
    </ligand>
</feature>
<gene>
    <name evidence="10" type="primary">murG</name>
    <name evidence="13" type="ORF">BWK73_14445</name>
</gene>
<dbReference type="Pfam" id="PF04101">
    <property type="entry name" value="Glyco_tran_28_C"/>
    <property type="match status" value="1"/>
</dbReference>
<dbReference type="Pfam" id="PF03033">
    <property type="entry name" value="Glyco_transf_28"/>
    <property type="match status" value="1"/>
</dbReference>
<comment type="pathway">
    <text evidence="10">Cell wall biogenesis; peptidoglycan biosynthesis.</text>
</comment>
<reference evidence="13 14" key="1">
    <citation type="submission" date="2017-01" db="EMBL/GenBank/DDBJ databases">
        <title>Novel large sulfur bacteria in the metagenomes of groundwater-fed chemosynthetic microbial mats in the Lake Huron basin.</title>
        <authorList>
            <person name="Sharrar A.M."/>
            <person name="Flood B.E."/>
            <person name="Bailey J.V."/>
            <person name="Jones D.S."/>
            <person name="Biddanda B."/>
            <person name="Ruberg S.A."/>
            <person name="Marcus D.N."/>
            <person name="Dick G.J."/>
        </authorList>
    </citation>
    <scope>NUCLEOTIDE SEQUENCE [LARGE SCALE GENOMIC DNA]</scope>
    <source>
        <strain evidence="13">A8</strain>
    </source>
</reference>
<comment type="catalytic activity">
    <reaction evidence="10">
        <text>di-trans,octa-cis-undecaprenyl diphospho-N-acetyl-alpha-D-muramoyl-L-alanyl-D-glutamyl-meso-2,6-diaminopimeloyl-D-alanyl-D-alanine + UDP-N-acetyl-alpha-D-glucosamine = di-trans,octa-cis-undecaprenyl diphospho-[N-acetyl-alpha-D-glucosaminyl-(1-&gt;4)]-N-acetyl-alpha-D-muramoyl-L-alanyl-D-glutamyl-meso-2,6-diaminopimeloyl-D-alanyl-D-alanine + UDP + H(+)</text>
        <dbReference type="Rhea" id="RHEA:31227"/>
        <dbReference type="ChEBI" id="CHEBI:15378"/>
        <dbReference type="ChEBI" id="CHEBI:57705"/>
        <dbReference type="ChEBI" id="CHEBI:58223"/>
        <dbReference type="ChEBI" id="CHEBI:61387"/>
        <dbReference type="ChEBI" id="CHEBI:61388"/>
        <dbReference type="EC" id="2.4.1.227"/>
    </reaction>
</comment>
<evidence type="ECO:0000256" key="1">
    <source>
        <dbReference type="ARBA" id="ARBA00022475"/>
    </source>
</evidence>
<dbReference type="HAMAP" id="MF_00033">
    <property type="entry name" value="MurG"/>
    <property type="match status" value="1"/>
</dbReference>
<evidence type="ECO:0000256" key="8">
    <source>
        <dbReference type="ARBA" id="ARBA00023306"/>
    </source>
</evidence>
<dbReference type="InterPro" id="IPR007235">
    <property type="entry name" value="Glyco_trans_28_C"/>
</dbReference>
<dbReference type="GO" id="GO:0009252">
    <property type="term" value="P:peptidoglycan biosynthetic process"/>
    <property type="evidence" value="ECO:0007669"/>
    <property type="project" value="UniProtKB-UniRule"/>
</dbReference>
<dbReference type="GO" id="GO:0051991">
    <property type="term" value="F:UDP-N-acetyl-D-glucosamine:N-acetylmuramoyl-L-alanyl-D-glutamyl-meso-2,6-diaminopimelyl-D-alanyl-D-alanine-diphosphoundecaprenol 4-beta-N-acetylglucosaminlytransferase activity"/>
    <property type="evidence" value="ECO:0007669"/>
    <property type="project" value="RHEA"/>
</dbReference>
<evidence type="ECO:0000256" key="4">
    <source>
        <dbReference type="ARBA" id="ARBA00022679"/>
    </source>
</evidence>